<dbReference type="InterPro" id="IPR010539">
    <property type="entry name" value="BaxI_1-like"/>
</dbReference>
<dbReference type="EMBL" id="JBHSDC010000012">
    <property type="protein sequence ID" value="MFC4231831.1"/>
    <property type="molecule type" value="Genomic_DNA"/>
</dbReference>
<comment type="caution">
    <text evidence="2">The sequence shown here is derived from an EMBL/GenBank/DDBJ whole genome shotgun (WGS) entry which is preliminary data.</text>
</comment>
<gene>
    <name evidence="2" type="ORF">ACFOW1_08010</name>
</gene>
<keyword evidence="1" id="KW-0812">Transmembrane</keyword>
<evidence type="ECO:0000313" key="3">
    <source>
        <dbReference type="Proteomes" id="UP001595906"/>
    </source>
</evidence>
<reference evidence="3" key="1">
    <citation type="journal article" date="2019" name="Int. J. Syst. Evol. Microbiol.">
        <title>The Global Catalogue of Microorganisms (GCM) 10K type strain sequencing project: providing services to taxonomists for standard genome sequencing and annotation.</title>
        <authorList>
            <consortium name="The Broad Institute Genomics Platform"/>
            <consortium name="The Broad Institute Genome Sequencing Center for Infectious Disease"/>
            <person name="Wu L."/>
            <person name="Ma J."/>
        </authorList>
    </citation>
    <scope>NUCLEOTIDE SEQUENCE [LARGE SCALE GENOMIC DNA]</scope>
    <source>
        <strain evidence="3">CECT 8010</strain>
    </source>
</reference>
<feature type="transmembrane region" description="Helical" evidence="1">
    <location>
        <begin position="92"/>
        <end position="112"/>
    </location>
</feature>
<accession>A0ABV8PWR5</accession>
<keyword evidence="3" id="KW-1185">Reference proteome</keyword>
<dbReference type="PANTHER" id="PTHR41282:SF1">
    <property type="entry name" value="CONSERVED TRANSMEMBRANE PROTEIN-RELATED"/>
    <property type="match status" value="1"/>
</dbReference>
<dbReference type="PANTHER" id="PTHR41282">
    <property type="entry name" value="CONSERVED TRANSMEMBRANE PROTEIN-RELATED"/>
    <property type="match status" value="1"/>
</dbReference>
<proteinExistence type="predicted"/>
<dbReference type="Proteomes" id="UP001595906">
    <property type="component" value="Unassembled WGS sequence"/>
</dbReference>
<evidence type="ECO:0000256" key="1">
    <source>
        <dbReference type="SAM" id="Phobius"/>
    </source>
</evidence>
<feature type="transmembrane region" description="Helical" evidence="1">
    <location>
        <begin position="66"/>
        <end position="85"/>
    </location>
</feature>
<feature type="transmembrane region" description="Helical" evidence="1">
    <location>
        <begin position="228"/>
        <end position="248"/>
    </location>
</feature>
<organism evidence="2 3">
    <name type="scientific">Parasediminibacterium paludis</name>
    <dbReference type="NCBI Taxonomy" id="908966"/>
    <lineage>
        <taxon>Bacteria</taxon>
        <taxon>Pseudomonadati</taxon>
        <taxon>Bacteroidota</taxon>
        <taxon>Chitinophagia</taxon>
        <taxon>Chitinophagales</taxon>
        <taxon>Chitinophagaceae</taxon>
        <taxon>Parasediminibacterium</taxon>
    </lineage>
</organism>
<evidence type="ECO:0000313" key="2">
    <source>
        <dbReference type="EMBL" id="MFC4231831.1"/>
    </source>
</evidence>
<dbReference type="PIRSF" id="PIRSF009160">
    <property type="entry name" value="UCP009160"/>
    <property type="match status" value="1"/>
</dbReference>
<name>A0ABV8PWR5_9BACT</name>
<feature type="transmembrane region" description="Helical" evidence="1">
    <location>
        <begin position="156"/>
        <end position="177"/>
    </location>
</feature>
<keyword evidence="1" id="KW-1133">Transmembrane helix</keyword>
<keyword evidence="1" id="KW-0472">Membrane</keyword>
<protein>
    <submittedName>
        <fullName evidence="2">Bax inhibitor-1/YccA family protein</fullName>
    </submittedName>
</protein>
<sequence length="255" mass="28409">MELFKSGNPTLTQKIFDKSYAHEAAMQGTMSVRGTINKFGFLLLMIIGGASYTWHLNESLRQNEMYTFTMIGAFGGMICAFAIIFKNNWAQYIAPLYAVLEGLFIGGISAIFNETFSKTYPGLVLQAVGLTFGVAIAMFLLYNFRVIKATEKFKSVIIAATLGIAIFYGLTMLLRLFNITIPFMYDGSLLGVGISLFVVAIAALNLILDFDMIEQGAEQGAPKYMEWYGAFGLMVTIVWLYIEILKLLSRFAKRN</sequence>
<feature type="transmembrane region" description="Helical" evidence="1">
    <location>
        <begin position="189"/>
        <end position="208"/>
    </location>
</feature>
<feature type="transmembrane region" description="Helical" evidence="1">
    <location>
        <begin position="124"/>
        <end position="144"/>
    </location>
</feature>
<dbReference type="Pfam" id="PF12811">
    <property type="entry name" value="BaxI_1"/>
    <property type="match status" value="1"/>
</dbReference>
<dbReference type="RefSeq" id="WP_379013438.1">
    <property type="nucleotide sequence ID" value="NZ_JBHSDC010000012.1"/>
</dbReference>
<feature type="transmembrane region" description="Helical" evidence="1">
    <location>
        <begin position="36"/>
        <end position="54"/>
    </location>
</feature>